<evidence type="ECO:0000313" key="1">
    <source>
        <dbReference type="EMBL" id="CAN0507021.1"/>
    </source>
</evidence>
<proteinExistence type="predicted"/>
<dbReference type="EMBL" id="OX596088">
    <property type="protein sequence ID" value="CAN0507021.1"/>
    <property type="molecule type" value="Genomic_DNA"/>
</dbReference>
<evidence type="ECO:0000313" key="2">
    <source>
        <dbReference type="Proteomes" id="UP001162501"/>
    </source>
</evidence>
<protein>
    <submittedName>
        <fullName evidence="1">Uncharacterized protein</fullName>
    </submittedName>
</protein>
<reference evidence="1" key="2">
    <citation type="submission" date="2025-03" db="EMBL/GenBank/DDBJ databases">
        <authorList>
            <consortium name="ELIXIR-Norway"/>
            <consortium name="Elixir Norway"/>
        </authorList>
    </citation>
    <scope>NUCLEOTIDE SEQUENCE</scope>
</reference>
<dbReference type="Proteomes" id="UP001162501">
    <property type="component" value="Chromosome 4"/>
</dbReference>
<gene>
    <name evidence="1" type="ORF">MRATA1EN22A_LOCUS22685</name>
</gene>
<sequence length="179" mass="18917">MEVTSKKGLAVNRSNELLGVLLREALTETPGPRRVQREPESIGAPVAPAPGQASEPQPHAATTASSSRGDYSSRQAPRRPRAPAPRAPPPRTPRPPALGPQDGTGRREGGKKGRLWRAGFREAREASLAPGPGPRRWQAWSFSRPAEPGSVSSRLGERGTDTEKVSAAAAAALFSRPVG</sequence>
<organism evidence="1 2">
    <name type="scientific">Rangifer tarandus platyrhynchus</name>
    <name type="common">Svalbard reindeer</name>
    <dbReference type="NCBI Taxonomy" id="3082113"/>
    <lineage>
        <taxon>Eukaryota</taxon>
        <taxon>Metazoa</taxon>
        <taxon>Chordata</taxon>
        <taxon>Craniata</taxon>
        <taxon>Vertebrata</taxon>
        <taxon>Euteleostomi</taxon>
        <taxon>Mammalia</taxon>
        <taxon>Eutheria</taxon>
        <taxon>Laurasiatheria</taxon>
        <taxon>Artiodactyla</taxon>
        <taxon>Ruminantia</taxon>
        <taxon>Pecora</taxon>
        <taxon>Cervidae</taxon>
        <taxon>Odocoileinae</taxon>
        <taxon>Rangifer</taxon>
    </lineage>
</organism>
<accession>A0AC59ZTK9</accession>
<reference evidence="1" key="1">
    <citation type="submission" date="2023-05" db="EMBL/GenBank/DDBJ databases">
        <authorList>
            <consortium name="ELIXIR-Norway"/>
        </authorList>
    </citation>
    <scope>NUCLEOTIDE SEQUENCE</scope>
</reference>
<name>A0AC59ZTK9_RANTA</name>